<gene>
    <name evidence="2" type="ORF">CERSUDRAFT_92809</name>
</gene>
<accession>M2RJX6</accession>
<sequence>MSALSCTDVRHTSRRQLSPPDGVSRAAGPLIMQHYHRAHNSSRSDDTPGITTSTFTCGQDSAEDTGVVSDPSYCLPLAKKYSREIESKSLKLASLDIRTKDDSDPESSTSADTLVDRLISPTFSARLDHYSKYYPAHFLDFDSDFETEGSYPVTQAAPGATSCHYASNAATQWLPRRTPVAPYSAPRPTHAIVGPATTLYPTLASLTGTFGHPAATKDAFCCGGWIGDFLVAGVVPAHVQKLRLMPSGTTDAMPAQFVTISR</sequence>
<dbReference type="Proteomes" id="UP000016930">
    <property type="component" value="Unassembled WGS sequence"/>
</dbReference>
<dbReference type="AlphaFoldDB" id="M2RJX6"/>
<dbReference type="HOGENOM" id="CLU_1061736_0_0_1"/>
<organism evidence="2 3">
    <name type="scientific">Ceriporiopsis subvermispora (strain B)</name>
    <name type="common">White-rot fungus</name>
    <name type="synonym">Gelatoporia subvermispora</name>
    <dbReference type="NCBI Taxonomy" id="914234"/>
    <lineage>
        <taxon>Eukaryota</taxon>
        <taxon>Fungi</taxon>
        <taxon>Dikarya</taxon>
        <taxon>Basidiomycota</taxon>
        <taxon>Agaricomycotina</taxon>
        <taxon>Agaricomycetes</taxon>
        <taxon>Polyporales</taxon>
        <taxon>Gelatoporiaceae</taxon>
        <taxon>Gelatoporia</taxon>
    </lineage>
</organism>
<evidence type="ECO:0000313" key="3">
    <source>
        <dbReference type="Proteomes" id="UP000016930"/>
    </source>
</evidence>
<name>M2RJX6_CERS8</name>
<feature type="region of interest" description="Disordered" evidence="1">
    <location>
        <begin position="1"/>
        <end position="26"/>
    </location>
</feature>
<keyword evidence="3" id="KW-1185">Reference proteome</keyword>
<reference evidence="2 3" key="1">
    <citation type="journal article" date="2012" name="Proc. Natl. Acad. Sci. U.S.A.">
        <title>Comparative genomics of Ceriporiopsis subvermispora and Phanerochaete chrysosporium provide insight into selective ligninolysis.</title>
        <authorList>
            <person name="Fernandez-Fueyo E."/>
            <person name="Ruiz-Duenas F.J."/>
            <person name="Ferreira P."/>
            <person name="Floudas D."/>
            <person name="Hibbett D.S."/>
            <person name="Canessa P."/>
            <person name="Larrondo L.F."/>
            <person name="James T.Y."/>
            <person name="Seelenfreund D."/>
            <person name="Lobos S."/>
            <person name="Polanco R."/>
            <person name="Tello M."/>
            <person name="Honda Y."/>
            <person name="Watanabe T."/>
            <person name="Watanabe T."/>
            <person name="Ryu J.S."/>
            <person name="Kubicek C.P."/>
            <person name="Schmoll M."/>
            <person name="Gaskell J."/>
            <person name="Hammel K.E."/>
            <person name="St John F.J."/>
            <person name="Vanden Wymelenberg A."/>
            <person name="Sabat G."/>
            <person name="Splinter BonDurant S."/>
            <person name="Syed K."/>
            <person name="Yadav J.S."/>
            <person name="Doddapaneni H."/>
            <person name="Subramanian V."/>
            <person name="Lavin J.L."/>
            <person name="Oguiza J.A."/>
            <person name="Perez G."/>
            <person name="Pisabarro A.G."/>
            <person name="Ramirez L."/>
            <person name="Santoyo F."/>
            <person name="Master E."/>
            <person name="Coutinho P.M."/>
            <person name="Henrissat B."/>
            <person name="Lombard V."/>
            <person name="Magnuson J.K."/>
            <person name="Kuees U."/>
            <person name="Hori C."/>
            <person name="Igarashi K."/>
            <person name="Samejima M."/>
            <person name="Held B.W."/>
            <person name="Barry K.W."/>
            <person name="LaButti K.M."/>
            <person name="Lapidus A."/>
            <person name="Lindquist E.A."/>
            <person name="Lucas S.M."/>
            <person name="Riley R."/>
            <person name="Salamov A.A."/>
            <person name="Hoffmeister D."/>
            <person name="Schwenk D."/>
            <person name="Hadar Y."/>
            <person name="Yarden O."/>
            <person name="de Vries R.P."/>
            <person name="Wiebenga A."/>
            <person name="Stenlid J."/>
            <person name="Eastwood D."/>
            <person name="Grigoriev I.V."/>
            <person name="Berka R.M."/>
            <person name="Blanchette R.A."/>
            <person name="Kersten P."/>
            <person name="Martinez A.T."/>
            <person name="Vicuna R."/>
            <person name="Cullen D."/>
        </authorList>
    </citation>
    <scope>NUCLEOTIDE SEQUENCE [LARGE SCALE GENOMIC DNA]</scope>
    <source>
        <strain evidence="2 3">B</strain>
    </source>
</reference>
<dbReference type="EMBL" id="KB445794">
    <property type="protein sequence ID" value="EMD38772.1"/>
    <property type="molecule type" value="Genomic_DNA"/>
</dbReference>
<evidence type="ECO:0000313" key="2">
    <source>
        <dbReference type="EMBL" id="EMD38772.1"/>
    </source>
</evidence>
<protein>
    <submittedName>
        <fullName evidence="2">Uncharacterized protein</fullName>
    </submittedName>
</protein>
<evidence type="ECO:0000256" key="1">
    <source>
        <dbReference type="SAM" id="MobiDB-lite"/>
    </source>
</evidence>
<proteinExistence type="predicted"/>